<evidence type="ECO:0000256" key="6">
    <source>
        <dbReference type="ARBA" id="ARBA00022771"/>
    </source>
</evidence>
<evidence type="ECO:0000256" key="8">
    <source>
        <dbReference type="ARBA" id="ARBA00022990"/>
    </source>
</evidence>
<feature type="region of interest" description="Disordered" evidence="12">
    <location>
        <begin position="369"/>
        <end position="401"/>
    </location>
</feature>
<keyword evidence="7 11" id="KW-0862">Zinc</keyword>
<dbReference type="PRINTS" id="PR00625">
    <property type="entry name" value="JDOMAIN"/>
</dbReference>
<dbReference type="HAMAP" id="MF_01152">
    <property type="entry name" value="DnaJ"/>
    <property type="match status" value="1"/>
</dbReference>
<keyword evidence="4 11" id="KW-0479">Metal-binding</keyword>
<gene>
    <name evidence="15" type="ORF">C0Q70_03274</name>
</gene>
<keyword evidence="8" id="KW-0007">Acetylation</keyword>
<dbReference type="GO" id="GO:0009408">
    <property type="term" value="P:response to heat"/>
    <property type="evidence" value="ECO:0007669"/>
    <property type="project" value="InterPro"/>
</dbReference>
<dbReference type="InterPro" id="IPR008971">
    <property type="entry name" value="HSP40/DnaJ_pept-bd"/>
</dbReference>
<dbReference type="CDD" id="cd10747">
    <property type="entry name" value="DnaJ_C"/>
    <property type="match status" value="1"/>
</dbReference>
<feature type="domain" description="CR-type" evidence="14">
    <location>
        <begin position="126"/>
        <end position="210"/>
    </location>
</feature>
<evidence type="ECO:0000256" key="2">
    <source>
        <dbReference type="ARBA" id="ARBA00022481"/>
    </source>
</evidence>
<comment type="subcellular location">
    <subcellularLocation>
        <location evidence="1">Membrane</location>
        <topology evidence="1">Lipid-anchor</topology>
    </subcellularLocation>
</comment>
<dbReference type="OMA" id="NALCTKC"/>
<dbReference type="PANTHER" id="PTHR43888">
    <property type="entry name" value="DNAJ-LIKE-2, ISOFORM A-RELATED"/>
    <property type="match status" value="1"/>
</dbReference>
<dbReference type="SUPFAM" id="SSF46565">
    <property type="entry name" value="Chaperone J-domain"/>
    <property type="match status" value="1"/>
</dbReference>
<dbReference type="Gene3D" id="2.10.230.10">
    <property type="entry name" value="Heat shock protein DnaJ, cysteine-rich domain"/>
    <property type="match status" value="1"/>
</dbReference>
<dbReference type="EMBL" id="PZQS01000002">
    <property type="protein sequence ID" value="PVD36296.1"/>
    <property type="molecule type" value="Genomic_DNA"/>
</dbReference>
<dbReference type="InterPro" id="IPR001623">
    <property type="entry name" value="DnaJ_domain"/>
</dbReference>
<dbReference type="GO" id="GO:0030544">
    <property type="term" value="F:Hsp70 protein binding"/>
    <property type="evidence" value="ECO:0007669"/>
    <property type="project" value="InterPro"/>
</dbReference>
<dbReference type="InterPro" id="IPR036869">
    <property type="entry name" value="J_dom_sf"/>
</dbReference>
<keyword evidence="6 11" id="KW-0863">Zinc-finger</keyword>
<dbReference type="STRING" id="400727.A0A2T7PSA1"/>
<dbReference type="CDD" id="cd10719">
    <property type="entry name" value="DnaJ_zf"/>
    <property type="match status" value="1"/>
</dbReference>
<organism evidence="15 16">
    <name type="scientific">Pomacea canaliculata</name>
    <name type="common">Golden apple snail</name>
    <dbReference type="NCBI Taxonomy" id="400727"/>
    <lineage>
        <taxon>Eukaryota</taxon>
        <taxon>Metazoa</taxon>
        <taxon>Spiralia</taxon>
        <taxon>Lophotrochozoa</taxon>
        <taxon>Mollusca</taxon>
        <taxon>Gastropoda</taxon>
        <taxon>Caenogastropoda</taxon>
        <taxon>Architaenioglossa</taxon>
        <taxon>Ampullarioidea</taxon>
        <taxon>Ampullariidae</taxon>
        <taxon>Pomacea</taxon>
    </lineage>
</organism>
<evidence type="ECO:0000256" key="10">
    <source>
        <dbReference type="ARBA" id="ARBA00023288"/>
    </source>
</evidence>
<dbReference type="PROSITE" id="PS00636">
    <property type="entry name" value="DNAJ_1"/>
    <property type="match status" value="1"/>
</dbReference>
<dbReference type="InterPro" id="IPR018253">
    <property type="entry name" value="DnaJ_domain_CS"/>
</dbReference>
<dbReference type="SUPFAM" id="SSF57938">
    <property type="entry name" value="DnaJ/Hsp40 cysteine-rich domain"/>
    <property type="match status" value="1"/>
</dbReference>
<dbReference type="CDD" id="cd06257">
    <property type="entry name" value="DnaJ"/>
    <property type="match status" value="1"/>
</dbReference>
<dbReference type="Pfam" id="PF00226">
    <property type="entry name" value="DnaJ"/>
    <property type="match status" value="1"/>
</dbReference>
<name>A0A2T7PSA1_POMCA</name>
<keyword evidence="9" id="KW-0472">Membrane</keyword>
<protein>
    <submittedName>
        <fullName evidence="15">Uncharacterized protein</fullName>
    </submittedName>
</protein>
<evidence type="ECO:0000256" key="5">
    <source>
        <dbReference type="ARBA" id="ARBA00022737"/>
    </source>
</evidence>
<evidence type="ECO:0000259" key="13">
    <source>
        <dbReference type="PROSITE" id="PS50076"/>
    </source>
</evidence>
<dbReference type="GO" id="GO:0008270">
    <property type="term" value="F:zinc ion binding"/>
    <property type="evidence" value="ECO:0007669"/>
    <property type="project" value="UniProtKB-KW"/>
</dbReference>
<evidence type="ECO:0000313" key="15">
    <source>
        <dbReference type="EMBL" id="PVD36296.1"/>
    </source>
</evidence>
<evidence type="ECO:0000256" key="9">
    <source>
        <dbReference type="ARBA" id="ARBA00023136"/>
    </source>
</evidence>
<dbReference type="InterPro" id="IPR002939">
    <property type="entry name" value="DnaJ_C"/>
</dbReference>
<evidence type="ECO:0000256" key="7">
    <source>
        <dbReference type="ARBA" id="ARBA00022833"/>
    </source>
</evidence>
<sequence>MVKETGYYDILGVPPSANDSELKKAYRKLAMKYHPDKNPGKDAEEKFKQISHAYEVLSDPKKREIYDQGGEEAIKGGSSGGGFDFHSPMDIFDMFFGGRRSQRGSARRGKDVVHQMKVSLEDLYNGATRKLALQKNVICAKCEGRGGKEGAVQKCGLCRGTGMQIRIHQLGPGMVQQIQTVCAECRGEGECIDPKLRCKVCNGQKIVKERKILEVHIDKGMKDGQQIRFTGEGDQEPGLEPGDIVIVLDEKEHPEFQRKGNDLITQKELLLVEALCGFQKTVKTLDSRVLIITVLPGEVIKDRAIKCIMGEGMPIHRDPFEKGRLIIQFLVKFPDRIPPEKIVTLESCLPPREEHIIPDDADHVDLIEFDPQQEQTSSRRGEAYESDDDHPHGQRVQCASH</sequence>
<dbReference type="GO" id="GO:0016020">
    <property type="term" value="C:membrane"/>
    <property type="evidence" value="ECO:0007669"/>
    <property type="project" value="UniProtKB-SubCell"/>
</dbReference>
<dbReference type="PROSITE" id="PS51188">
    <property type="entry name" value="ZF_CR"/>
    <property type="match status" value="1"/>
</dbReference>
<evidence type="ECO:0000313" key="16">
    <source>
        <dbReference type="Proteomes" id="UP000245119"/>
    </source>
</evidence>
<proteinExistence type="inferred from homology"/>
<dbReference type="FunFam" id="2.60.260.20:FF:000068">
    <property type="entry name" value="Chaperone protein dnaJ 3"/>
    <property type="match status" value="1"/>
</dbReference>
<dbReference type="FunFam" id="2.60.260.20:FF:000003">
    <property type="entry name" value="DnaJ subfamily A member 2"/>
    <property type="match status" value="1"/>
</dbReference>
<reference evidence="15 16" key="1">
    <citation type="submission" date="2018-04" db="EMBL/GenBank/DDBJ databases">
        <title>The genome of golden apple snail Pomacea canaliculata provides insight into stress tolerance and invasive adaptation.</title>
        <authorList>
            <person name="Liu C."/>
            <person name="Liu B."/>
            <person name="Ren Y."/>
            <person name="Zhang Y."/>
            <person name="Wang H."/>
            <person name="Li S."/>
            <person name="Jiang F."/>
            <person name="Yin L."/>
            <person name="Zhang G."/>
            <person name="Qian W."/>
            <person name="Fan W."/>
        </authorList>
    </citation>
    <scope>NUCLEOTIDE SEQUENCE [LARGE SCALE GENOMIC DNA]</scope>
    <source>
        <strain evidence="15">SZHN2017</strain>
        <tissue evidence="15">Muscle</tissue>
    </source>
</reference>
<dbReference type="FunFam" id="2.10.230.10:FF:000005">
    <property type="entry name" value="DnaJ homolog subfamily A member 1"/>
    <property type="match status" value="1"/>
</dbReference>
<evidence type="ECO:0000256" key="1">
    <source>
        <dbReference type="ARBA" id="ARBA00004635"/>
    </source>
</evidence>
<dbReference type="GO" id="GO:0006457">
    <property type="term" value="P:protein folding"/>
    <property type="evidence" value="ECO:0007669"/>
    <property type="project" value="InterPro"/>
</dbReference>
<dbReference type="SMART" id="SM00271">
    <property type="entry name" value="DnaJ"/>
    <property type="match status" value="1"/>
</dbReference>
<keyword evidence="3" id="KW-0597">Phosphoprotein</keyword>
<dbReference type="InterPro" id="IPR001305">
    <property type="entry name" value="HSP_DnaJ_Cys-rich_dom"/>
</dbReference>
<dbReference type="OrthoDB" id="550424at2759"/>
<dbReference type="SUPFAM" id="SSF49493">
    <property type="entry name" value="HSP40/DnaJ peptide-binding domain"/>
    <property type="match status" value="2"/>
</dbReference>
<comment type="caution">
    <text evidence="15">The sequence shown here is derived from an EMBL/GenBank/DDBJ whole genome shotgun (WGS) entry which is preliminary data.</text>
</comment>
<dbReference type="InterPro" id="IPR036410">
    <property type="entry name" value="HSP_DnaJ_Cys-rich_dom_sf"/>
</dbReference>
<dbReference type="AlphaFoldDB" id="A0A2T7PSA1"/>
<evidence type="ECO:0000256" key="3">
    <source>
        <dbReference type="ARBA" id="ARBA00022553"/>
    </source>
</evidence>
<keyword evidence="5" id="KW-0677">Repeat</keyword>
<dbReference type="Pfam" id="PF01556">
    <property type="entry name" value="DnaJ_C"/>
    <property type="match status" value="1"/>
</dbReference>
<evidence type="ECO:0000259" key="14">
    <source>
        <dbReference type="PROSITE" id="PS51188"/>
    </source>
</evidence>
<keyword evidence="16" id="KW-1185">Reference proteome</keyword>
<evidence type="ECO:0000256" key="12">
    <source>
        <dbReference type="SAM" id="MobiDB-lite"/>
    </source>
</evidence>
<keyword evidence="2" id="KW-0488">Methylation</keyword>
<dbReference type="InterPro" id="IPR012724">
    <property type="entry name" value="DnaJ"/>
</dbReference>
<feature type="domain" description="J" evidence="13">
    <location>
        <begin position="6"/>
        <end position="70"/>
    </location>
</feature>
<dbReference type="Gene3D" id="2.60.260.20">
    <property type="entry name" value="Urease metallochaperone UreE, N-terminal domain"/>
    <property type="match status" value="2"/>
</dbReference>
<feature type="zinc finger region" description="CR-type" evidence="11">
    <location>
        <begin position="126"/>
        <end position="210"/>
    </location>
</feature>
<accession>A0A2T7PSA1</accession>
<keyword evidence="10" id="KW-0449">Lipoprotein</keyword>
<dbReference type="InterPro" id="IPR044713">
    <property type="entry name" value="DNJA1/2-like"/>
</dbReference>
<evidence type="ECO:0000256" key="4">
    <source>
        <dbReference type="ARBA" id="ARBA00022723"/>
    </source>
</evidence>
<dbReference type="GO" id="GO:0051082">
    <property type="term" value="F:unfolded protein binding"/>
    <property type="evidence" value="ECO:0007669"/>
    <property type="project" value="InterPro"/>
</dbReference>
<dbReference type="Proteomes" id="UP000245119">
    <property type="component" value="Linkage Group LG2"/>
</dbReference>
<dbReference type="PROSITE" id="PS50076">
    <property type="entry name" value="DNAJ_2"/>
    <property type="match status" value="1"/>
</dbReference>
<dbReference type="Gene3D" id="1.10.287.110">
    <property type="entry name" value="DnaJ domain"/>
    <property type="match status" value="1"/>
</dbReference>
<dbReference type="Pfam" id="PF00684">
    <property type="entry name" value="DnaJ_CXXCXGXG"/>
    <property type="match status" value="1"/>
</dbReference>
<dbReference type="GO" id="GO:0005524">
    <property type="term" value="F:ATP binding"/>
    <property type="evidence" value="ECO:0007669"/>
    <property type="project" value="InterPro"/>
</dbReference>
<evidence type="ECO:0000256" key="11">
    <source>
        <dbReference type="PROSITE-ProRule" id="PRU00546"/>
    </source>
</evidence>